<dbReference type="EMBL" id="CATQJL010000001">
    <property type="protein sequence ID" value="CAJ0591082.1"/>
    <property type="molecule type" value="Genomic_DNA"/>
</dbReference>
<dbReference type="Gene3D" id="3.60.21.10">
    <property type="match status" value="1"/>
</dbReference>
<dbReference type="InterPro" id="IPR006186">
    <property type="entry name" value="Ser/Thr-sp_prot-phosphatase"/>
</dbReference>
<comment type="catalytic activity">
    <reaction evidence="7 8">
        <text>O-phospho-L-threonyl-[protein] + H2O = L-threonyl-[protein] + phosphate</text>
        <dbReference type="Rhea" id="RHEA:47004"/>
        <dbReference type="Rhea" id="RHEA-COMP:11060"/>
        <dbReference type="Rhea" id="RHEA-COMP:11605"/>
        <dbReference type="ChEBI" id="CHEBI:15377"/>
        <dbReference type="ChEBI" id="CHEBI:30013"/>
        <dbReference type="ChEBI" id="CHEBI:43474"/>
        <dbReference type="ChEBI" id="CHEBI:61977"/>
        <dbReference type="EC" id="3.1.3.16"/>
    </reaction>
</comment>
<comment type="cofactor">
    <cofactor evidence="1">
        <name>Mn(2+)</name>
        <dbReference type="ChEBI" id="CHEBI:29035"/>
    </cofactor>
</comment>
<dbReference type="EC" id="3.1.3.16" evidence="8"/>
<evidence type="ECO:0000256" key="4">
    <source>
        <dbReference type="ARBA" id="ARBA00022912"/>
    </source>
</evidence>
<dbReference type="InterPro" id="IPR029052">
    <property type="entry name" value="Metallo-depent_PP-like"/>
</dbReference>
<dbReference type="CDD" id="cd00144">
    <property type="entry name" value="MPP_PPP_family"/>
    <property type="match status" value="1"/>
</dbReference>
<keyword evidence="12" id="KW-1185">Reference proteome</keyword>
<comment type="catalytic activity">
    <reaction evidence="6">
        <text>O-phospho-L-seryl-[protein] + H2O = L-seryl-[protein] + phosphate</text>
        <dbReference type="Rhea" id="RHEA:20629"/>
        <dbReference type="Rhea" id="RHEA-COMP:9863"/>
        <dbReference type="Rhea" id="RHEA-COMP:11604"/>
        <dbReference type="ChEBI" id="CHEBI:15377"/>
        <dbReference type="ChEBI" id="CHEBI:29999"/>
        <dbReference type="ChEBI" id="CHEBI:43474"/>
        <dbReference type="ChEBI" id="CHEBI:83421"/>
        <dbReference type="EC" id="3.1.3.16"/>
    </reaction>
</comment>
<evidence type="ECO:0000313" key="12">
    <source>
        <dbReference type="Proteomes" id="UP001176961"/>
    </source>
</evidence>
<keyword evidence="4" id="KW-0904">Protein phosphatase</keyword>
<evidence type="ECO:0000256" key="2">
    <source>
        <dbReference type="ARBA" id="ARBA00022723"/>
    </source>
</evidence>
<proteinExistence type="inferred from homology"/>
<evidence type="ECO:0000256" key="1">
    <source>
        <dbReference type="ARBA" id="ARBA00001936"/>
    </source>
</evidence>
<evidence type="ECO:0000256" key="5">
    <source>
        <dbReference type="ARBA" id="ARBA00023211"/>
    </source>
</evidence>
<evidence type="ECO:0000256" key="6">
    <source>
        <dbReference type="ARBA" id="ARBA00047761"/>
    </source>
</evidence>
<dbReference type="Pfam" id="PF00149">
    <property type="entry name" value="Metallophos"/>
    <property type="match status" value="1"/>
</dbReference>
<dbReference type="PANTHER" id="PTHR11668:SF300">
    <property type="entry name" value="SERINE_THREONINE-PROTEIN PHOSPHATASE"/>
    <property type="match status" value="1"/>
</dbReference>
<name>A0AA36GE93_CYLNA</name>
<comment type="similarity">
    <text evidence="8">Belongs to the PPP phosphatase family.</text>
</comment>
<dbReference type="SUPFAM" id="SSF56300">
    <property type="entry name" value="Metallo-dependent phosphatases"/>
    <property type="match status" value="1"/>
</dbReference>
<protein>
    <recommendedName>
        <fullName evidence="8">Serine/threonine-protein phosphatase</fullName>
        <ecNumber evidence="8">3.1.3.16</ecNumber>
    </recommendedName>
</protein>
<gene>
    <name evidence="11" type="ORF">CYNAS_LOCUS3065</name>
</gene>
<reference evidence="11" key="1">
    <citation type="submission" date="2023-07" db="EMBL/GenBank/DDBJ databases">
        <authorList>
            <consortium name="CYATHOMIX"/>
        </authorList>
    </citation>
    <scope>NUCLEOTIDE SEQUENCE</scope>
    <source>
        <strain evidence="11">N/A</strain>
    </source>
</reference>
<feature type="region of interest" description="Disordered" evidence="9">
    <location>
        <begin position="468"/>
        <end position="491"/>
    </location>
</feature>
<dbReference type="InterPro" id="IPR050341">
    <property type="entry name" value="PP1_catalytic_subunit"/>
</dbReference>
<keyword evidence="5" id="KW-0464">Manganese</keyword>
<dbReference type="GO" id="GO:0005634">
    <property type="term" value="C:nucleus"/>
    <property type="evidence" value="ECO:0007669"/>
    <property type="project" value="TreeGrafter"/>
</dbReference>
<dbReference type="InterPro" id="IPR004843">
    <property type="entry name" value="Calcineurin-like_PHP"/>
</dbReference>
<dbReference type="GO" id="GO:0005737">
    <property type="term" value="C:cytoplasm"/>
    <property type="evidence" value="ECO:0007669"/>
    <property type="project" value="TreeGrafter"/>
</dbReference>
<dbReference type="PANTHER" id="PTHR11668">
    <property type="entry name" value="SERINE/THREONINE PROTEIN PHOSPHATASE"/>
    <property type="match status" value="1"/>
</dbReference>
<evidence type="ECO:0000256" key="7">
    <source>
        <dbReference type="ARBA" id="ARBA00048336"/>
    </source>
</evidence>
<evidence type="ECO:0000313" key="11">
    <source>
        <dbReference type="EMBL" id="CAJ0591082.1"/>
    </source>
</evidence>
<evidence type="ECO:0000256" key="9">
    <source>
        <dbReference type="SAM" id="MobiDB-lite"/>
    </source>
</evidence>
<dbReference type="Proteomes" id="UP001176961">
    <property type="component" value="Unassembled WGS sequence"/>
</dbReference>
<evidence type="ECO:0000259" key="10">
    <source>
        <dbReference type="PROSITE" id="PS00125"/>
    </source>
</evidence>
<dbReference type="PROSITE" id="PS00125">
    <property type="entry name" value="SER_THR_PHOSPHATASE"/>
    <property type="match status" value="1"/>
</dbReference>
<evidence type="ECO:0000256" key="3">
    <source>
        <dbReference type="ARBA" id="ARBA00022801"/>
    </source>
</evidence>
<sequence length="491" mass="55890">MCFNGTVGGRVTIQERKEHLMCVVAVFGSQVVFGQFKCPSKGCHDDAAGAPYCCCEEHQCNTVSFFHLNNGSTYVDQYIAHIFILIIVIAKLPRLNDAEVKEVIERIAKDNQEISQVVLDEVYMDAVLTYSTDNHITYREAKHQAKISDMCDSVPMEEILYTVIRLGPCEIDWDVDIMHAILKKAYDILMDEPTLLELSVPITIYGDIHGQYSDVWRWLHANGWPPTTRCLFLGDYVDRGRHSTEVLMFVLLLKIVMPKSVYLIRGNHEDAPVNKAYNFQSEVHTRFSRREFRSLYRKIRKVFCAMPIACIISEQIICMHGGLSPKLHTVAEIAAMQKPIVTGNKNDTHIDILWSDPHVDVLMFGPNFYRDPAGVGVGHVFGPIQINKFVKRNNLSLIVRAHQPPITGYERIGKHLLTIFSTAGYRVEKGIGNMGASLVIDENGGMTVVRFQVGEQLKMKRQRYKMDKGDRYRDCGKPKLKKNVDVDDRYD</sequence>
<evidence type="ECO:0000256" key="8">
    <source>
        <dbReference type="RuleBase" id="RU004273"/>
    </source>
</evidence>
<dbReference type="GO" id="GO:0004722">
    <property type="term" value="F:protein serine/threonine phosphatase activity"/>
    <property type="evidence" value="ECO:0007669"/>
    <property type="project" value="UniProtKB-EC"/>
</dbReference>
<dbReference type="PRINTS" id="PR00114">
    <property type="entry name" value="STPHPHTASE"/>
</dbReference>
<accession>A0AA36GE93</accession>
<dbReference type="SMART" id="SM00156">
    <property type="entry name" value="PP2Ac"/>
    <property type="match status" value="1"/>
</dbReference>
<organism evidence="11 12">
    <name type="scientific">Cylicocyclus nassatus</name>
    <name type="common">Nematode worm</name>
    <dbReference type="NCBI Taxonomy" id="53992"/>
    <lineage>
        <taxon>Eukaryota</taxon>
        <taxon>Metazoa</taxon>
        <taxon>Ecdysozoa</taxon>
        <taxon>Nematoda</taxon>
        <taxon>Chromadorea</taxon>
        <taxon>Rhabditida</taxon>
        <taxon>Rhabditina</taxon>
        <taxon>Rhabditomorpha</taxon>
        <taxon>Strongyloidea</taxon>
        <taxon>Strongylidae</taxon>
        <taxon>Cylicocyclus</taxon>
    </lineage>
</organism>
<dbReference type="AlphaFoldDB" id="A0AA36GE93"/>
<dbReference type="GO" id="GO:0046872">
    <property type="term" value="F:metal ion binding"/>
    <property type="evidence" value="ECO:0007669"/>
    <property type="project" value="UniProtKB-KW"/>
</dbReference>
<keyword evidence="3 8" id="KW-0378">Hydrolase</keyword>
<keyword evidence="2" id="KW-0479">Metal-binding</keyword>
<comment type="caution">
    <text evidence="11">The sequence shown here is derived from an EMBL/GenBank/DDBJ whole genome shotgun (WGS) entry which is preliminary data.</text>
</comment>
<feature type="domain" description="Serine/threonine specific protein phosphatases" evidence="10">
    <location>
        <begin position="264"/>
        <end position="269"/>
    </location>
</feature>